<dbReference type="HOGENOM" id="CLU_3399770_0_0_1"/>
<organism evidence="3">
    <name type="scientific">Caenorhabditis brenneri</name>
    <name type="common">Nematode worm</name>
    <dbReference type="NCBI Taxonomy" id="135651"/>
    <lineage>
        <taxon>Eukaryota</taxon>
        <taxon>Metazoa</taxon>
        <taxon>Ecdysozoa</taxon>
        <taxon>Nematoda</taxon>
        <taxon>Chromadorea</taxon>
        <taxon>Rhabditida</taxon>
        <taxon>Rhabditina</taxon>
        <taxon>Rhabditomorpha</taxon>
        <taxon>Rhabditoidea</taxon>
        <taxon>Rhabditidae</taxon>
        <taxon>Peloderinae</taxon>
        <taxon>Caenorhabditis</taxon>
    </lineage>
</organism>
<accession>G0N7G9</accession>
<proteinExistence type="predicted"/>
<dbReference type="Proteomes" id="UP000008068">
    <property type="component" value="Unassembled WGS sequence"/>
</dbReference>
<dbReference type="AlphaFoldDB" id="G0N7G9"/>
<sequence>MVLTVTGDDPSVTSHSNAFSDAEGCKNTRVG</sequence>
<evidence type="ECO:0000256" key="1">
    <source>
        <dbReference type="SAM" id="MobiDB-lite"/>
    </source>
</evidence>
<evidence type="ECO:0000313" key="2">
    <source>
        <dbReference type="EMBL" id="EGT54699.1"/>
    </source>
</evidence>
<feature type="region of interest" description="Disordered" evidence="1">
    <location>
        <begin position="1"/>
        <end position="31"/>
    </location>
</feature>
<gene>
    <name evidence="2" type="ORF">CAEBREN_30618</name>
</gene>
<dbReference type="InParanoid" id="G0N7G9"/>
<keyword evidence="3" id="KW-1185">Reference proteome</keyword>
<dbReference type="EMBL" id="GL379847">
    <property type="protein sequence ID" value="EGT54699.1"/>
    <property type="molecule type" value="Genomic_DNA"/>
</dbReference>
<name>G0N7G9_CAEBE</name>
<reference evidence="3" key="1">
    <citation type="submission" date="2011-07" db="EMBL/GenBank/DDBJ databases">
        <authorList>
            <consortium name="Caenorhabditis brenneri Sequencing and Analysis Consortium"/>
            <person name="Wilson R.K."/>
        </authorList>
    </citation>
    <scope>NUCLEOTIDE SEQUENCE [LARGE SCALE GENOMIC DNA]</scope>
    <source>
        <strain evidence="3">PB2801</strain>
    </source>
</reference>
<evidence type="ECO:0000313" key="3">
    <source>
        <dbReference type="Proteomes" id="UP000008068"/>
    </source>
</evidence>
<protein>
    <submittedName>
        <fullName evidence="2">Uncharacterized protein</fullName>
    </submittedName>
</protein>